<name>A0A243QSV0_9ACTN</name>
<dbReference type="PANTHER" id="PTHR21240">
    <property type="entry name" value="2-AMINO-3-CARBOXYLMUCONATE-6-SEMIALDEHYDE DECARBOXYLASE"/>
    <property type="match status" value="1"/>
</dbReference>
<keyword evidence="4" id="KW-1185">Reference proteome</keyword>
<evidence type="ECO:0000313" key="4">
    <source>
        <dbReference type="Proteomes" id="UP000194761"/>
    </source>
</evidence>
<keyword evidence="3" id="KW-0378">Hydrolase</keyword>
<organism evidence="3 4">
    <name type="scientific">Streptosporangium minutum</name>
    <dbReference type="NCBI Taxonomy" id="569862"/>
    <lineage>
        <taxon>Bacteria</taxon>
        <taxon>Bacillati</taxon>
        <taxon>Actinomycetota</taxon>
        <taxon>Actinomycetes</taxon>
        <taxon>Streptosporangiales</taxon>
        <taxon>Streptosporangiaceae</taxon>
        <taxon>Streptosporangium</taxon>
    </lineage>
</organism>
<dbReference type="EMBL" id="NGFP01000333">
    <property type="protein sequence ID" value="OUC84330.1"/>
    <property type="molecule type" value="Genomic_DNA"/>
</dbReference>
<dbReference type="GO" id="GO:0005737">
    <property type="term" value="C:cytoplasm"/>
    <property type="evidence" value="ECO:0007669"/>
    <property type="project" value="TreeGrafter"/>
</dbReference>
<dbReference type="InterPro" id="IPR032466">
    <property type="entry name" value="Metal_Hydrolase"/>
</dbReference>
<evidence type="ECO:0000313" key="3">
    <source>
        <dbReference type="EMBL" id="OUC84330.1"/>
    </source>
</evidence>
<dbReference type="Gene3D" id="3.20.20.140">
    <property type="entry name" value="Metal-dependent hydrolases"/>
    <property type="match status" value="1"/>
</dbReference>
<sequence>MPEPADADVPAWWRGLGLSGLADVHVHFLPERMERRVWHHFENGGPLMGAGWPIHYRVPVEERVARLGELGVRAFSALAYAHRPGMAADLNAWTLDFARRTPGCLPSATFYPEPGVLDYVRDVLDRGARIFKVHLQVGDFDPRLKEIDEVWGLLAERGVPVVVHASSIPLPGRCTGPVPIAGVLARHPRLAVVVAHLGMPEYEEFFGMAETFANVRLDTTMTFTDFAERRMPFPARLGPRLRDLGLAGKVLLGSDFPNIPHPYAHQIHALDRLGLGDDWLRAVCWDSAADLLGLSPDDTRSPGER</sequence>
<dbReference type="SUPFAM" id="SSF51556">
    <property type="entry name" value="Metallo-dependent hydrolases"/>
    <property type="match status" value="1"/>
</dbReference>
<comment type="caution">
    <text evidence="3">The sequence shown here is derived from an EMBL/GenBank/DDBJ whole genome shotgun (WGS) entry which is preliminary data.</text>
</comment>
<dbReference type="Pfam" id="PF04909">
    <property type="entry name" value="Amidohydro_2"/>
    <property type="match status" value="1"/>
</dbReference>
<accession>A0A243QSV0</accession>
<gene>
    <name evidence="3" type="ORF">CA984_40170</name>
</gene>
<dbReference type="PANTHER" id="PTHR21240:SF28">
    <property type="entry name" value="ISO-OROTATE DECARBOXYLASE (EUROFUNG)"/>
    <property type="match status" value="1"/>
</dbReference>
<proteinExistence type="predicted"/>
<reference evidence="3 4" key="1">
    <citation type="submission" date="2017-05" db="EMBL/GenBank/DDBJ databases">
        <title>Biotechnological potential of actinobacteria isolated from South African environments.</title>
        <authorList>
            <person name="Le Roes-Hill M."/>
            <person name="Prins A."/>
            <person name="Durrell K.A."/>
        </authorList>
    </citation>
    <scope>NUCLEOTIDE SEQUENCE [LARGE SCALE GENOMIC DNA]</scope>
    <source>
        <strain evidence="3">M26</strain>
    </source>
</reference>
<protein>
    <submittedName>
        <fullName evidence="3">Amidohydrolase</fullName>
    </submittedName>
</protein>
<dbReference type="Proteomes" id="UP000194761">
    <property type="component" value="Unassembled WGS sequence"/>
</dbReference>
<dbReference type="CDD" id="cd01292">
    <property type="entry name" value="metallo-dependent_hydrolases"/>
    <property type="match status" value="1"/>
</dbReference>
<dbReference type="InterPro" id="IPR032465">
    <property type="entry name" value="ACMSD"/>
</dbReference>
<dbReference type="AlphaFoldDB" id="A0A243QSV0"/>
<feature type="domain" description="Amidohydrolase-related" evidence="2">
    <location>
        <begin position="23"/>
        <end position="294"/>
    </location>
</feature>
<keyword evidence="1" id="KW-0456">Lyase</keyword>
<dbReference type="GO" id="GO:0016787">
    <property type="term" value="F:hydrolase activity"/>
    <property type="evidence" value="ECO:0007669"/>
    <property type="project" value="UniProtKB-KW"/>
</dbReference>
<evidence type="ECO:0000256" key="1">
    <source>
        <dbReference type="ARBA" id="ARBA00023239"/>
    </source>
</evidence>
<evidence type="ECO:0000259" key="2">
    <source>
        <dbReference type="Pfam" id="PF04909"/>
    </source>
</evidence>
<dbReference type="GO" id="GO:0016831">
    <property type="term" value="F:carboxy-lyase activity"/>
    <property type="evidence" value="ECO:0007669"/>
    <property type="project" value="InterPro"/>
</dbReference>
<dbReference type="InterPro" id="IPR006680">
    <property type="entry name" value="Amidohydro-rel"/>
</dbReference>
<dbReference type="GO" id="GO:0019748">
    <property type="term" value="P:secondary metabolic process"/>
    <property type="evidence" value="ECO:0007669"/>
    <property type="project" value="TreeGrafter"/>
</dbReference>